<keyword evidence="2" id="KW-1185">Reference proteome</keyword>
<evidence type="ECO:0000313" key="1">
    <source>
        <dbReference type="EMBL" id="EMI17175.1"/>
    </source>
</evidence>
<dbReference type="PATRIC" id="fig|1265738.3.peg.5895"/>
<proteinExistence type="predicted"/>
<dbReference type="EMBL" id="ANOG01000848">
    <property type="protein sequence ID" value="EMI17175.1"/>
    <property type="molecule type" value="Genomic_DNA"/>
</dbReference>
<dbReference type="Proteomes" id="UP000011991">
    <property type="component" value="Unassembled WGS sequence"/>
</dbReference>
<organism evidence="1 2">
    <name type="scientific">Rhodopirellula maiorica SM1</name>
    <dbReference type="NCBI Taxonomy" id="1265738"/>
    <lineage>
        <taxon>Bacteria</taxon>
        <taxon>Pseudomonadati</taxon>
        <taxon>Planctomycetota</taxon>
        <taxon>Planctomycetia</taxon>
        <taxon>Pirellulales</taxon>
        <taxon>Pirellulaceae</taxon>
        <taxon>Novipirellula</taxon>
    </lineage>
</organism>
<gene>
    <name evidence="1" type="ORF">RMSM_05905</name>
</gene>
<dbReference type="AlphaFoldDB" id="M5RCR3"/>
<sequence length="40" mass="4536">MAGIYSELSQRWPKRLTGFPPMIPAYMLSSLFHALKNAVI</sequence>
<accession>M5RCR3</accession>
<evidence type="ECO:0000313" key="2">
    <source>
        <dbReference type="Proteomes" id="UP000011991"/>
    </source>
</evidence>
<protein>
    <submittedName>
        <fullName evidence="1">Uncharacterized protein</fullName>
    </submittedName>
</protein>
<name>M5RCR3_9BACT</name>
<comment type="caution">
    <text evidence="1">The sequence shown here is derived from an EMBL/GenBank/DDBJ whole genome shotgun (WGS) entry which is preliminary data.</text>
</comment>
<reference evidence="1 2" key="1">
    <citation type="journal article" date="2013" name="Mar. Genomics">
        <title>Expression of sulfatases in Rhodopirellula baltica and the diversity of sulfatases in the genus Rhodopirellula.</title>
        <authorList>
            <person name="Wegner C.E."/>
            <person name="Richter-Heitmann T."/>
            <person name="Klindworth A."/>
            <person name="Klockow C."/>
            <person name="Richter M."/>
            <person name="Achstetter T."/>
            <person name="Glockner F.O."/>
            <person name="Harder J."/>
        </authorList>
    </citation>
    <scope>NUCLEOTIDE SEQUENCE [LARGE SCALE GENOMIC DNA]</scope>
    <source>
        <strain evidence="1 2">SM1</strain>
    </source>
</reference>